<keyword evidence="3" id="KW-1003">Cell membrane</keyword>
<feature type="transmembrane region" description="Helical" evidence="9">
    <location>
        <begin position="223"/>
        <end position="252"/>
    </location>
</feature>
<evidence type="ECO:0000313" key="11">
    <source>
        <dbReference type="Proteomes" id="UP000316093"/>
    </source>
</evidence>
<dbReference type="Proteomes" id="UP000316093">
    <property type="component" value="Chromosome"/>
</dbReference>
<comment type="subcellular location">
    <subcellularLocation>
        <location evidence="1">Cell membrane</location>
        <topology evidence="1">Multi-pass membrane protein</topology>
    </subcellularLocation>
</comment>
<reference evidence="10 11" key="1">
    <citation type="submission" date="2019-06" db="EMBL/GenBank/DDBJ databases">
        <title>A complete genome sequence for Luteibacter pinisoli MAH-14.</title>
        <authorList>
            <person name="Baltrus D.A."/>
        </authorList>
    </citation>
    <scope>NUCLEOTIDE SEQUENCE [LARGE SCALE GENOMIC DNA]</scope>
    <source>
        <strain evidence="10 11">MAH-14</strain>
    </source>
</reference>
<dbReference type="InterPro" id="IPR044669">
    <property type="entry name" value="YneE/VCCN1/2-like"/>
</dbReference>
<dbReference type="PANTHER" id="PTHR33281:SF19">
    <property type="entry name" value="VOLTAGE-DEPENDENT ANION CHANNEL-FORMING PROTEIN YNEE"/>
    <property type="match status" value="1"/>
</dbReference>
<evidence type="ECO:0000256" key="6">
    <source>
        <dbReference type="ARBA" id="ARBA00023065"/>
    </source>
</evidence>
<evidence type="ECO:0000256" key="2">
    <source>
        <dbReference type="ARBA" id="ARBA00022448"/>
    </source>
</evidence>
<organism evidence="10 11">
    <name type="scientific">Luteibacter pinisoli</name>
    <dbReference type="NCBI Taxonomy" id="2589080"/>
    <lineage>
        <taxon>Bacteria</taxon>
        <taxon>Pseudomonadati</taxon>
        <taxon>Pseudomonadota</taxon>
        <taxon>Gammaproteobacteria</taxon>
        <taxon>Lysobacterales</taxon>
        <taxon>Rhodanobacteraceae</taxon>
        <taxon>Luteibacter</taxon>
    </lineage>
</organism>
<dbReference type="PANTHER" id="PTHR33281">
    <property type="entry name" value="UPF0187 PROTEIN YNEE"/>
    <property type="match status" value="1"/>
</dbReference>
<proteinExistence type="inferred from homology"/>
<dbReference type="OrthoDB" id="445589at2"/>
<dbReference type="GO" id="GO:0005254">
    <property type="term" value="F:chloride channel activity"/>
    <property type="evidence" value="ECO:0007669"/>
    <property type="project" value="InterPro"/>
</dbReference>
<gene>
    <name evidence="10" type="ORF">FIV34_10580</name>
</gene>
<protein>
    <submittedName>
        <fullName evidence="10">Bestrophin</fullName>
    </submittedName>
</protein>
<evidence type="ECO:0000256" key="1">
    <source>
        <dbReference type="ARBA" id="ARBA00004651"/>
    </source>
</evidence>
<name>A0A4Y5Z5S7_9GAMM</name>
<feature type="transmembrane region" description="Helical" evidence="9">
    <location>
        <begin position="48"/>
        <end position="71"/>
    </location>
</feature>
<comment type="similarity">
    <text evidence="8">Belongs to the anion channel-forming bestrophin (TC 1.A.46) family.</text>
</comment>
<evidence type="ECO:0000256" key="8">
    <source>
        <dbReference type="ARBA" id="ARBA00034708"/>
    </source>
</evidence>
<accession>A0A4Y5Z5S7</accession>
<feature type="transmembrane region" description="Helical" evidence="9">
    <location>
        <begin position="21"/>
        <end position="42"/>
    </location>
</feature>
<keyword evidence="2" id="KW-0813">Transport</keyword>
<evidence type="ECO:0000256" key="5">
    <source>
        <dbReference type="ARBA" id="ARBA00022989"/>
    </source>
</evidence>
<dbReference type="AlphaFoldDB" id="A0A4Y5Z5S7"/>
<dbReference type="KEGG" id="lpy:FIV34_10580"/>
<keyword evidence="5 9" id="KW-1133">Transmembrane helix</keyword>
<keyword evidence="7 9" id="KW-0472">Membrane</keyword>
<keyword evidence="4 9" id="KW-0812">Transmembrane</keyword>
<dbReference type="RefSeq" id="WP_139982503.1">
    <property type="nucleotide sequence ID" value="NZ_CP041046.1"/>
</dbReference>
<keyword evidence="11" id="KW-1185">Reference proteome</keyword>
<dbReference type="GO" id="GO:0005886">
    <property type="term" value="C:plasma membrane"/>
    <property type="evidence" value="ECO:0007669"/>
    <property type="project" value="UniProtKB-SubCell"/>
</dbReference>
<sequence length="292" mass="32376">MPPSTRTPGIRSLLFAYRGTIMPVIWRRVAYAVLLSALVAVLDLKYGWFRGGLNATPLTLMGLTLAIFLGFRNQVAYQRWWEARTLWGELLIVARDLARQLSAFLPSASPTTRATLMGMVIAFAHALRHHLRGSDPTPELTRWLSPRLAEDILAAPNRPAYLLHRMGIAFAEAARSDGADPILVATVDGKISQLSHVLAGCERISGTPIPFSYILLLHRSVHVYCFFLPFCLVGVMGWFTPVVVAILAYTFFGLDALGDQIEDPFDVMPNDLPIDAYTTAIQNDLLALLDER</sequence>
<evidence type="ECO:0000256" key="7">
    <source>
        <dbReference type="ARBA" id="ARBA00023136"/>
    </source>
</evidence>
<keyword evidence="6" id="KW-0406">Ion transport</keyword>
<dbReference type="Pfam" id="PF25539">
    <property type="entry name" value="Bestrophin_2"/>
    <property type="match status" value="1"/>
</dbReference>
<evidence type="ECO:0000256" key="9">
    <source>
        <dbReference type="SAM" id="Phobius"/>
    </source>
</evidence>
<evidence type="ECO:0000313" key="10">
    <source>
        <dbReference type="EMBL" id="QDE39618.1"/>
    </source>
</evidence>
<evidence type="ECO:0000256" key="3">
    <source>
        <dbReference type="ARBA" id="ARBA00022475"/>
    </source>
</evidence>
<dbReference type="EMBL" id="CP041046">
    <property type="protein sequence ID" value="QDE39618.1"/>
    <property type="molecule type" value="Genomic_DNA"/>
</dbReference>
<evidence type="ECO:0000256" key="4">
    <source>
        <dbReference type="ARBA" id="ARBA00022692"/>
    </source>
</evidence>